<sequence length="45" mass="5400">MWQILSVSAHFEQELWPHRNATLRRRSMQMLQQCVSSISMILLSR</sequence>
<evidence type="ECO:0000313" key="1">
    <source>
        <dbReference type="EnsemblMetazoa" id="ACHR014212-PA"/>
    </source>
</evidence>
<dbReference type="Proteomes" id="UP000075881">
    <property type="component" value="Unassembled WGS sequence"/>
</dbReference>
<proteinExistence type="predicted"/>
<keyword evidence="2" id="KW-1185">Reference proteome</keyword>
<organism evidence="1 2">
    <name type="scientific">Anopheles christyi</name>
    <dbReference type="NCBI Taxonomy" id="43041"/>
    <lineage>
        <taxon>Eukaryota</taxon>
        <taxon>Metazoa</taxon>
        <taxon>Ecdysozoa</taxon>
        <taxon>Arthropoda</taxon>
        <taxon>Hexapoda</taxon>
        <taxon>Insecta</taxon>
        <taxon>Pterygota</taxon>
        <taxon>Neoptera</taxon>
        <taxon>Endopterygota</taxon>
        <taxon>Diptera</taxon>
        <taxon>Nematocera</taxon>
        <taxon>Culicoidea</taxon>
        <taxon>Culicidae</taxon>
        <taxon>Anophelinae</taxon>
        <taxon>Anopheles</taxon>
    </lineage>
</organism>
<reference evidence="1" key="2">
    <citation type="submission" date="2020-05" db="UniProtKB">
        <authorList>
            <consortium name="EnsemblMetazoa"/>
        </authorList>
    </citation>
    <scope>IDENTIFICATION</scope>
    <source>
        <strain evidence="1">ACHKN1017</strain>
    </source>
</reference>
<evidence type="ECO:0000313" key="2">
    <source>
        <dbReference type="Proteomes" id="UP000075881"/>
    </source>
</evidence>
<reference evidence="2" key="1">
    <citation type="submission" date="2013-03" db="EMBL/GenBank/DDBJ databases">
        <title>The Genome Sequence of Anopheles christyi ACHKN1017.</title>
        <authorList>
            <consortium name="The Broad Institute Genomics Platform"/>
            <person name="Neafsey D.E."/>
            <person name="Besansky N."/>
            <person name="Walker B."/>
            <person name="Young S.K."/>
            <person name="Zeng Q."/>
            <person name="Gargeya S."/>
            <person name="Fitzgerald M."/>
            <person name="Haas B."/>
            <person name="Abouelleil A."/>
            <person name="Allen A.W."/>
            <person name="Alvarado L."/>
            <person name="Arachchi H.M."/>
            <person name="Berlin A.M."/>
            <person name="Chapman S.B."/>
            <person name="Gainer-Dewar J."/>
            <person name="Goldberg J."/>
            <person name="Griggs A."/>
            <person name="Gujja S."/>
            <person name="Hansen M."/>
            <person name="Howarth C."/>
            <person name="Imamovic A."/>
            <person name="Ireland A."/>
            <person name="Larimer J."/>
            <person name="McCowan C."/>
            <person name="Murphy C."/>
            <person name="Pearson M."/>
            <person name="Poon T.W."/>
            <person name="Priest M."/>
            <person name="Roberts A."/>
            <person name="Saif S."/>
            <person name="Shea T."/>
            <person name="Sisk P."/>
            <person name="Sykes S."/>
            <person name="Wortman J."/>
            <person name="Nusbaum C."/>
            <person name="Birren B."/>
        </authorList>
    </citation>
    <scope>NUCLEOTIDE SEQUENCE [LARGE SCALE GENOMIC DNA]</scope>
    <source>
        <strain evidence="2">ACHKN1017</strain>
    </source>
</reference>
<dbReference type="VEuPathDB" id="VectorBase:ACHR014212"/>
<name>A0A182KIC7_9DIPT</name>
<dbReference type="EnsemblMetazoa" id="ACHR014212-RA">
    <property type="protein sequence ID" value="ACHR014212-PA"/>
    <property type="gene ID" value="ACHR014212"/>
</dbReference>
<dbReference type="AlphaFoldDB" id="A0A182KIC7"/>
<protein>
    <submittedName>
        <fullName evidence="1">Uncharacterized protein</fullName>
    </submittedName>
</protein>
<accession>A0A182KIC7</accession>